<dbReference type="PROSITE" id="PS50111">
    <property type="entry name" value="CHEMOTAXIS_TRANSDUC_2"/>
    <property type="match status" value="1"/>
</dbReference>
<evidence type="ECO:0000256" key="6">
    <source>
        <dbReference type="ARBA" id="ARBA00023224"/>
    </source>
</evidence>
<dbReference type="PRINTS" id="PR00260">
    <property type="entry name" value="CHEMTRNSDUCR"/>
</dbReference>
<dbReference type="GO" id="GO:0004888">
    <property type="term" value="F:transmembrane signaling receptor activity"/>
    <property type="evidence" value="ECO:0007669"/>
    <property type="project" value="InterPro"/>
</dbReference>
<evidence type="ECO:0000259" key="10">
    <source>
        <dbReference type="PROSITE" id="PS50111"/>
    </source>
</evidence>
<dbReference type="EMBL" id="FMUR01000005">
    <property type="protein sequence ID" value="SCX96543.1"/>
    <property type="molecule type" value="Genomic_DNA"/>
</dbReference>
<comment type="similarity">
    <text evidence="7">Belongs to the methyl-accepting chemotaxis (MCP) protein family.</text>
</comment>
<keyword evidence="6 8" id="KW-0807">Transducer</keyword>
<dbReference type="Gene3D" id="6.10.340.10">
    <property type="match status" value="1"/>
</dbReference>
<keyword evidence="3 9" id="KW-0812">Transmembrane</keyword>
<dbReference type="PANTHER" id="PTHR32089">
    <property type="entry name" value="METHYL-ACCEPTING CHEMOTAXIS PROTEIN MCPB"/>
    <property type="match status" value="1"/>
</dbReference>
<evidence type="ECO:0000256" key="2">
    <source>
        <dbReference type="ARBA" id="ARBA00022475"/>
    </source>
</evidence>
<comment type="subcellular location">
    <subcellularLocation>
        <location evidence="1">Cell membrane</location>
        <topology evidence="1">Multi-pass membrane protein</topology>
    </subcellularLocation>
</comment>
<evidence type="ECO:0000256" key="1">
    <source>
        <dbReference type="ARBA" id="ARBA00004651"/>
    </source>
</evidence>
<evidence type="ECO:0000313" key="12">
    <source>
        <dbReference type="Proteomes" id="UP000183047"/>
    </source>
</evidence>
<dbReference type="Pfam" id="PF17202">
    <property type="entry name" value="sCache_3_3"/>
    <property type="match status" value="1"/>
</dbReference>
<feature type="transmembrane region" description="Helical" evidence="9">
    <location>
        <begin position="192"/>
        <end position="216"/>
    </location>
</feature>
<dbReference type="SMART" id="SM00283">
    <property type="entry name" value="MA"/>
    <property type="match status" value="1"/>
</dbReference>
<accession>A0A1G5C2C3</accession>
<dbReference type="PANTHER" id="PTHR32089:SF112">
    <property type="entry name" value="LYSOZYME-LIKE PROTEIN-RELATED"/>
    <property type="match status" value="1"/>
</dbReference>
<keyword evidence="2" id="KW-1003">Cell membrane</keyword>
<keyword evidence="5 9" id="KW-0472">Membrane</keyword>
<evidence type="ECO:0000256" key="4">
    <source>
        <dbReference type="ARBA" id="ARBA00022989"/>
    </source>
</evidence>
<gene>
    <name evidence="11" type="ORF">SAMN02910451_00945</name>
</gene>
<evidence type="ECO:0000256" key="5">
    <source>
        <dbReference type="ARBA" id="ARBA00023136"/>
    </source>
</evidence>
<protein>
    <submittedName>
        <fullName evidence="11">Methyl-accepting chemotaxis protein</fullName>
    </submittedName>
</protein>
<reference evidence="12" key="1">
    <citation type="submission" date="2016-10" db="EMBL/GenBank/DDBJ databases">
        <authorList>
            <person name="Varghese N."/>
            <person name="Submissions S."/>
        </authorList>
    </citation>
    <scope>NUCLEOTIDE SEQUENCE [LARGE SCALE GENOMIC DNA]</scope>
    <source>
        <strain evidence="12">XBD2006</strain>
    </source>
</reference>
<evidence type="ECO:0000256" key="9">
    <source>
        <dbReference type="SAM" id="Phobius"/>
    </source>
</evidence>
<keyword evidence="4 9" id="KW-1133">Transmembrane helix</keyword>
<dbReference type="GO" id="GO:0006935">
    <property type="term" value="P:chemotaxis"/>
    <property type="evidence" value="ECO:0007669"/>
    <property type="project" value="InterPro"/>
</dbReference>
<dbReference type="OrthoDB" id="5449717at2"/>
<evidence type="ECO:0000313" key="11">
    <source>
        <dbReference type="EMBL" id="SCX96543.1"/>
    </source>
</evidence>
<evidence type="ECO:0000256" key="7">
    <source>
        <dbReference type="ARBA" id="ARBA00029447"/>
    </source>
</evidence>
<evidence type="ECO:0000256" key="3">
    <source>
        <dbReference type="ARBA" id="ARBA00022692"/>
    </source>
</evidence>
<sequence length="575" mass="60699">MNTGKGEHKQKLLINVIIIAIITISVVAVLLTIMASANIKKVYHNLILEELKATTEHLASEASALNDNGDWGLIDGDLVKGGDSITEELGGILDEIHAETGVDYTIFFGDTRILTTILKKGTNDRLIGTKASEAVIQAVLNGKKEYSSDSLVIEGMPYYGYYVPLFNSDGSVAAMAFSGRENSDVMAHMNSILMSMIIITIVVILAVAVAGMMMALKVSSQMQGIARFIDEVANGTLNGEFDERIIDNKNEIGAIAESTSLLNRKLDEVITKTKSMSKDLNKAGLELADSASQATAASSQVTDAVGEVSKGAVSQAESVQNAAASTDSIGTNIDLISEKVNTLDEAASRMKQSCDKATNALVEIVTQNSVVAEAVADIGTTITATNSSANEIAKFSDAINEIASQTNLLSLNASIEAARAGEAGKGFAVVADEIRQLADESKSSADEIKSIVEKLLEDAQASVKVMDSLNESIALQGESIASTQNDMIEMSQNVAVVTDNTANISGMIDNLNGAKVALVEIVQDLSAISEENAASSQQTNASMQELNATFSIIDEAAAKLQGLAMDLEDSISYFK</sequence>
<dbReference type="RefSeq" id="WP_074461676.1">
    <property type="nucleotide sequence ID" value="NZ_FMUR01000005.1"/>
</dbReference>
<feature type="transmembrane region" description="Helical" evidence="9">
    <location>
        <begin position="12"/>
        <end position="35"/>
    </location>
</feature>
<organism evidence="11 12">
    <name type="scientific">Butyrivibrio hungatei</name>
    <dbReference type="NCBI Taxonomy" id="185008"/>
    <lineage>
        <taxon>Bacteria</taxon>
        <taxon>Bacillati</taxon>
        <taxon>Bacillota</taxon>
        <taxon>Clostridia</taxon>
        <taxon>Lachnospirales</taxon>
        <taxon>Lachnospiraceae</taxon>
        <taxon>Butyrivibrio</taxon>
    </lineage>
</organism>
<feature type="domain" description="Methyl-accepting transducer" evidence="10">
    <location>
        <begin position="290"/>
        <end position="547"/>
    </location>
</feature>
<dbReference type="InterPro" id="IPR004090">
    <property type="entry name" value="Chemotax_Me-accpt_rcpt"/>
</dbReference>
<dbReference type="SUPFAM" id="SSF58104">
    <property type="entry name" value="Methyl-accepting chemotaxis protein (MCP) signaling domain"/>
    <property type="match status" value="1"/>
</dbReference>
<dbReference type="AlphaFoldDB" id="A0A1G5C2C3"/>
<dbReference type="InterPro" id="IPR029151">
    <property type="entry name" value="Sensor-like_sf"/>
</dbReference>
<dbReference type="InterPro" id="IPR033463">
    <property type="entry name" value="sCache_3"/>
</dbReference>
<name>A0A1G5C2C3_9FIRM</name>
<dbReference type="GO" id="GO:0007165">
    <property type="term" value="P:signal transduction"/>
    <property type="evidence" value="ECO:0007669"/>
    <property type="project" value="UniProtKB-KW"/>
</dbReference>
<dbReference type="Proteomes" id="UP000183047">
    <property type="component" value="Unassembled WGS sequence"/>
</dbReference>
<evidence type="ECO:0000256" key="8">
    <source>
        <dbReference type="PROSITE-ProRule" id="PRU00284"/>
    </source>
</evidence>
<dbReference type="Pfam" id="PF00015">
    <property type="entry name" value="MCPsignal"/>
    <property type="match status" value="1"/>
</dbReference>
<dbReference type="SUPFAM" id="SSF103190">
    <property type="entry name" value="Sensory domain-like"/>
    <property type="match status" value="1"/>
</dbReference>
<keyword evidence="12" id="KW-1185">Reference proteome</keyword>
<dbReference type="InterPro" id="IPR004089">
    <property type="entry name" value="MCPsignal_dom"/>
</dbReference>
<proteinExistence type="inferred from homology"/>
<dbReference type="Gene3D" id="1.10.287.950">
    <property type="entry name" value="Methyl-accepting chemotaxis protein"/>
    <property type="match status" value="1"/>
</dbReference>
<dbReference type="GO" id="GO:0005886">
    <property type="term" value="C:plasma membrane"/>
    <property type="evidence" value="ECO:0007669"/>
    <property type="project" value="UniProtKB-SubCell"/>
</dbReference>